<feature type="compositionally biased region" description="Low complexity" evidence="1">
    <location>
        <begin position="168"/>
        <end position="178"/>
    </location>
</feature>
<feature type="compositionally biased region" description="Basic and acidic residues" evidence="1">
    <location>
        <begin position="415"/>
        <end position="426"/>
    </location>
</feature>
<sequence>MAGGEFEDKSLAALNSMVANANPKVLTSRGEALGKAGSDMDGIGTDLRAYIERVEWEGDGADAFREWGRQFALETMRFAVYARTLGHHMVNAGQALTEVKAAIPEPEGMCYADPEKDKARQKAEEAKRQEAINQMNRLSSYYRAAGESIRGAEEPDFKPLPGRGEIYAGANAPSAASSGGSGETVVRQEPSTASDRAVSSRDGAEVRPSPGADRPASSVERPAPVVERPTQVTIDSVAPAPVGEARPQTANPAPPQPSTGPSAPSVAPVVPTAPVQRGGQTPSRAPSVGRSPVVGGGSVQPRTPGGNGVIGGTPRQLGSPATGIPQGTVAGGNHTPAGRPVGGGHPGVPGGGAPANRGVYPGRPMASQPGGTVGAPRPGSNHGRAFTPGGTGLVQGGTAVPGTAARPTTTSPPPENRRRGNDRPDYLAEDEETWAAERRNVVPPVID</sequence>
<name>A0ABN3JC92_9ACTN</name>
<gene>
    <name evidence="2" type="ORF">GCM10010405_06790</name>
</gene>
<protein>
    <submittedName>
        <fullName evidence="2">Uncharacterized protein</fullName>
    </submittedName>
</protein>
<feature type="compositionally biased region" description="Gly residues" evidence="1">
    <location>
        <begin position="340"/>
        <end position="353"/>
    </location>
</feature>
<dbReference type="Proteomes" id="UP001501638">
    <property type="component" value="Unassembled WGS sequence"/>
</dbReference>
<reference evidence="2 3" key="1">
    <citation type="journal article" date="2019" name="Int. J. Syst. Evol. Microbiol.">
        <title>The Global Catalogue of Microorganisms (GCM) 10K type strain sequencing project: providing services to taxonomists for standard genome sequencing and annotation.</title>
        <authorList>
            <consortium name="The Broad Institute Genomics Platform"/>
            <consortium name="The Broad Institute Genome Sequencing Center for Infectious Disease"/>
            <person name="Wu L."/>
            <person name="Ma J."/>
        </authorList>
    </citation>
    <scope>NUCLEOTIDE SEQUENCE [LARGE SCALE GENOMIC DNA]</scope>
    <source>
        <strain evidence="2 3">JCM 6305</strain>
    </source>
</reference>
<organism evidence="2 3">
    <name type="scientific">Streptomyces macrosporus</name>
    <dbReference type="NCBI Taxonomy" id="44032"/>
    <lineage>
        <taxon>Bacteria</taxon>
        <taxon>Bacillati</taxon>
        <taxon>Actinomycetota</taxon>
        <taxon>Actinomycetes</taxon>
        <taxon>Kitasatosporales</taxon>
        <taxon>Streptomycetaceae</taxon>
        <taxon>Streptomyces</taxon>
    </lineage>
</organism>
<keyword evidence="3" id="KW-1185">Reference proteome</keyword>
<proteinExistence type="predicted"/>
<evidence type="ECO:0000256" key="1">
    <source>
        <dbReference type="SAM" id="MobiDB-lite"/>
    </source>
</evidence>
<feature type="region of interest" description="Disordered" evidence="1">
    <location>
        <begin position="152"/>
        <end position="447"/>
    </location>
</feature>
<accession>A0ABN3JC92</accession>
<evidence type="ECO:0000313" key="2">
    <source>
        <dbReference type="EMBL" id="GAA2426882.1"/>
    </source>
</evidence>
<evidence type="ECO:0000313" key="3">
    <source>
        <dbReference type="Proteomes" id="UP001501638"/>
    </source>
</evidence>
<dbReference type="EMBL" id="BAAASZ010000006">
    <property type="protein sequence ID" value="GAA2426882.1"/>
    <property type="molecule type" value="Genomic_DNA"/>
</dbReference>
<dbReference type="RefSeq" id="WP_344320519.1">
    <property type="nucleotide sequence ID" value="NZ_BAAASZ010000006.1"/>
</dbReference>
<comment type="caution">
    <text evidence="2">The sequence shown here is derived from an EMBL/GenBank/DDBJ whole genome shotgun (WGS) entry which is preliminary data.</text>
</comment>
<feature type="compositionally biased region" description="Low complexity" evidence="1">
    <location>
        <begin position="259"/>
        <end position="275"/>
    </location>
</feature>